<accession>A0ABM6TEJ6</accession>
<evidence type="ECO:0000313" key="2">
    <source>
        <dbReference type="EMBL" id="AVQ01402.1"/>
    </source>
</evidence>
<evidence type="ECO:0000313" key="3">
    <source>
        <dbReference type="Proteomes" id="UP000240527"/>
    </source>
</evidence>
<dbReference type="EMBL" id="CP027850">
    <property type="protein sequence ID" value="AVQ01402.1"/>
    <property type="molecule type" value="Genomic_DNA"/>
</dbReference>
<organism evidence="2 3">
    <name type="scientific">Caulobacter segnis</name>
    <dbReference type="NCBI Taxonomy" id="88688"/>
    <lineage>
        <taxon>Bacteria</taxon>
        <taxon>Pseudomonadati</taxon>
        <taxon>Pseudomonadota</taxon>
        <taxon>Alphaproteobacteria</taxon>
        <taxon>Caulobacterales</taxon>
        <taxon>Caulobacteraceae</taxon>
        <taxon>Caulobacter</taxon>
    </lineage>
</organism>
<keyword evidence="3" id="KW-1185">Reference proteome</keyword>
<reference evidence="2 3" key="1">
    <citation type="journal article" date="2015" name="Biotechnol. Bioeng.">
        <title>Genome sequence and phenotypic characterization of Caulobacter segnis.</title>
        <authorList>
            <person name="Patel S."/>
            <person name="Fletcher B."/>
            <person name="Scott D.C."/>
            <person name="Ely B."/>
        </authorList>
    </citation>
    <scope>NUCLEOTIDE SEQUENCE [LARGE SCALE GENOMIC DNA]</scope>
    <source>
        <strain evidence="2 3">TK0059</strain>
    </source>
</reference>
<feature type="chain" id="PRO_5045468881" evidence="1">
    <location>
        <begin position="20"/>
        <end position="174"/>
    </location>
</feature>
<name>A0ABM6TEJ6_9CAUL</name>
<proteinExistence type="predicted"/>
<dbReference type="Proteomes" id="UP000240527">
    <property type="component" value="Chromosome"/>
</dbReference>
<feature type="signal peptide" evidence="1">
    <location>
        <begin position="1"/>
        <end position="19"/>
    </location>
</feature>
<keyword evidence="1" id="KW-0732">Signal</keyword>
<protein>
    <submittedName>
        <fullName evidence="2">Uncharacterized protein</fullName>
    </submittedName>
</protein>
<gene>
    <name evidence="2" type="ORF">B7G68_05775</name>
</gene>
<sequence>MKLLVVLMAVLSFAAPAFAQEWPKQNWGLLQVKPLPQQAPASSKRDGGAYPPEAWMTGGDAVRLGGPAPGVRQTVAVNLNSINRVGDKVELQYFVWPDDKSDYTEITSRINCSKTGEQIVLTRQYDRNFAYVRTSNEAVRRTDARARAIATYACGSRRGHGVDGKSLPEVVQGG</sequence>
<evidence type="ECO:0000256" key="1">
    <source>
        <dbReference type="SAM" id="SignalP"/>
    </source>
</evidence>
<dbReference type="RefSeq" id="WP_013078289.1">
    <property type="nucleotide sequence ID" value="NZ_CP027850.1"/>
</dbReference>